<feature type="transmembrane region" description="Helical" evidence="5">
    <location>
        <begin position="76"/>
        <end position="97"/>
    </location>
</feature>
<dbReference type="InterPro" id="IPR000412">
    <property type="entry name" value="ABC_2_transport"/>
</dbReference>
<evidence type="ECO:0000256" key="5">
    <source>
        <dbReference type="SAM" id="Phobius"/>
    </source>
</evidence>
<feature type="transmembrane region" description="Helical" evidence="5">
    <location>
        <begin position="188"/>
        <end position="205"/>
    </location>
</feature>
<dbReference type="PROSITE" id="PS51012">
    <property type="entry name" value="ABC_TM2"/>
    <property type="match status" value="1"/>
</dbReference>
<dbReference type="EMBL" id="CAEZUP010000012">
    <property type="protein sequence ID" value="CAB4601768.1"/>
    <property type="molecule type" value="Genomic_DNA"/>
</dbReference>
<evidence type="ECO:0000256" key="4">
    <source>
        <dbReference type="ARBA" id="ARBA00023136"/>
    </source>
</evidence>
<evidence type="ECO:0000259" key="6">
    <source>
        <dbReference type="PROSITE" id="PS51012"/>
    </source>
</evidence>
<dbReference type="GO" id="GO:0043190">
    <property type="term" value="C:ATP-binding cassette (ABC) transporter complex"/>
    <property type="evidence" value="ECO:0007669"/>
    <property type="project" value="InterPro"/>
</dbReference>
<gene>
    <name evidence="7" type="ORF">UFOPK1835_00462</name>
</gene>
<evidence type="ECO:0000256" key="3">
    <source>
        <dbReference type="ARBA" id="ARBA00022989"/>
    </source>
</evidence>
<organism evidence="7">
    <name type="scientific">freshwater metagenome</name>
    <dbReference type="NCBI Taxonomy" id="449393"/>
    <lineage>
        <taxon>unclassified sequences</taxon>
        <taxon>metagenomes</taxon>
        <taxon>ecological metagenomes</taxon>
    </lineage>
</organism>
<feature type="transmembrane region" description="Helical" evidence="5">
    <location>
        <begin position="131"/>
        <end position="149"/>
    </location>
</feature>
<evidence type="ECO:0000256" key="2">
    <source>
        <dbReference type="ARBA" id="ARBA00022692"/>
    </source>
</evidence>
<sequence length="269" mass="29264">MTASVLPGRAVALKRSRLRASIGDSIVVTERNLIGYLRIPEQLFFSSVQPIMFVLLFRYVFGGAISPPGMSYVDYLIPGILVQTVLFGSVSTSVGLAEDLQKGLVDRFRSLPMARSAVLAGRTSADSIRNVFVILLVIGVGYLVGFRVGTNFAGFLAAFALLLFFAYAVSWGFSCIGLSAPNSETAQLMAFPILFPLTFASSAFVPTETMPSWLRWFADHQPVGVVVNATRALLEGGPTARWVIPAVIWSLALLFVFAPLAVWRYRKTA</sequence>
<evidence type="ECO:0000256" key="1">
    <source>
        <dbReference type="ARBA" id="ARBA00004141"/>
    </source>
</evidence>
<dbReference type="InterPro" id="IPR013525">
    <property type="entry name" value="ABC2_TM"/>
</dbReference>
<feature type="transmembrane region" description="Helical" evidence="5">
    <location>
        <begin position="43"/>
        <end position="61"/>
    </location>
</feature>
<name>A0A6J6GYZ6_9ZZZZ</name>
<feature type="transmembrane region" description="Helical" evidence="5">
    <location>
        <begin position="242"/>
        <end position="263"/>
    </location>
</feature>
<dbReference type="InterPro" id="IPR047817">
    <property type="entry name" value="ABC2_TM_bact-type"/>
</dbReference>
<dbReference type="PANTHER" id="PTHR43229:SF2">
    <property type="entry name" value="NODULATION PROTEIN J"/>
    <property type="match status" value="1"/>
</dbReference>
<keyword evidence="2 5" id="KW-0812">Transmembrane</keyword>
<accession>A0A6J6GYZ6</accession>
<dbReference type="AlphaFoldDB" id="A0A6J6GYZ6"/>
<reference evidence="7" key="1">
    <citation type="submission" date="2020-05" db="EMBL/GenBank/DDBJ databases">
        <authorList>
            <person name="Chiriac C."/>
            <person name="Salcher M."/>
            <person name="Ghai R."/>
            <person name="Kavagutti S V."/>
        </authorList>
    </citation>
    <scope>NUCLEOTIDE SEQUENCE</scope>
</reference>
<dbReference type="GO" id="GO:0140359">
    <property type="term" value="F:ABC-type transporter activity"/>
    <property type="evidence" value="ECO:0007669"/>
    <property type="project" value="InterPro"/>
</dbReference>
<feature type="transmembrane region" description="Helical" evidence="5">
    <location>
        <begin position="155"/>
        <end position="176"/>
    </location>
</feature>
<keyword evidence="3 5" id="KW-1133">Transmembrane helix</keyword>
<comment type="subcellular location">
    <subcellularLocation>
        <location evidence="1">Membrane</location>
        <topology evidence="1">Multi-pass membrane protein</topology>
    </subcellularLocation>
</comment>
<dbReference type="PANTHER" id="PTHR43229">
    <property type="entry name" value="NODULATION PROTEIN J"/>
    <property type="match status" value="1"/>
</dbReference>
<dbReference type="InterPro" id="IPR051784">
    <property type="entry name" value="Nod_factor_ABC_transporter"/>
</dbReference>
<protein>
    <submittedName>
        <fullName evidence="7">Unannotated protein</fullName>
    </submittedName>
</protein>
<evidence type="ECO:0000313" key="7">
    <source>
        <dbReference type="EMBL" id="CAB4601768.1"/>
    </source>
</evidence>
<proteinExistence type="predicted"/>
<dbReference type="Pfam" id="PF01061">
    <property type="entry name" value="ABC2_membrane"/>
    <property type="match status" value="1"/>
</dbReference>
<feature type="domain" description="ABC transmembrane type-2" evidence="6">
    <location>
        <begin position="41"/>
        <end position="268"/>
    </location>
</feature>
<dbReference type="PIRSF" id="PIRSF006648">
    <property type="entry name" value="DrrB"/>
    <property type="match status" value="1"/>
</dbReference>
<keyword evidence="4 5" id="KW-0472">Membrane</keyword>